<evidence type="ECO:0000313" key="2">
    <source>
        <dbReference type="Proteomes" id="UP000054485"/>
    </source>
</evidence>
<dbReference type="OrthoDB" id="2745718at2759"/>
<accession>A0A0D0AV46</accession>
<gene>
    <name evidence="1" type="ORF">CY34DRAFT_15150</name>
</gene>
<keyword evidence="2" id="KW-1185">Reference proteome</keyword>
<proteinExistence type="predicted"/>
<reference evidence="2" key="2">
    <citation type="submission" date="2015-01" db="EMBL/GenBank/DDBJ databases">
        <title>Evolutionary Origins and Diversification of the Mycorrhizal Mutualists.</title>
        <authorList>
            <consortium name="DOE Joint Genome Institute"/>
            <consortium name="Mycorrhizal Genomics Consortium"/>
            <person name="Kohler A."/>
            <person name="Kuo A."/>
            <person name="Nagy L.G."/>
            <person name="Floudas D."/>
            <person name="Copeland A."/>
            <person name="Barry K.W."/>
            <person name="Cichocki N."/>
            <person name="Veneault-Fourrey C."/>
            <person name="LaButti K."/>
            <person name="Lindquist E.A."/>
            <person name="Lipzen A."/>
            <person name="Lundell T."/>
            <person name="Morin E."/>
            <person name="Murat C."/>
            <person name="Riley R."/>
            <person name="Ohm R."/>
            <person name="Sun H."/>
            <person name="Tunlid A."/>
            <person name="Henrissat B."/>
            <person name="Grigoriev I.V."/>
            <person name="Hibbett D.S."/>
            <person name="Martin F."/>
        </authorList>
    </citation>
    <scope>NUCLEOTIDE SEQUENCE [LARGE SCALE GENOMIC DNA]</scope>
    <source>
        <strain evidence="2">UH-Slu-Lm8-n1</strain>
    </source>
</reference>
<dbReference type="AlphaFoldDB" id="A0A0D0AV46"/>
<dbReference type="Proteomes" id="UP000054485">
    <property type="component" value="Unassembled WGS sequence"/>
</dbReference>
<dbReference type="EMBL" id="KN835402">
    <property type="protein sequence ID" value="KIK38272.1"/>
    <property type="molecule type" value="Genomic_DNA"/>
</dbReference>
<dbReference type="HOGENOM" id="CLU_067637_0_0_1"/>
<sequence>MQAQQPMYISDTNQRLLCTIASTSVFIVSTSIFFDLDGMVVATPIPWNRWGPPNTRIFDHDDERRVHVSGNRVLQTFPVDSSVDRYHMEYMLRMMDFSSLAVTNRRGLGRVVKEPSSVQCSVLGKFEVLTTTLPYVEIVRDRKFGSGQLEDIRLDRDRICVIKDGGYLERDVAGAPQPSRLEVIDI</sequence>
<organism evidence="1 2">
    <name type="scientific">Suillus luteus UH-Slu-Lm8-n1</name>
    <dbReference type="NCBI Taxonomy" id="930992"/>
    <lineage>
        <taxon>Eukaryota</taxon>
        <taxon>Fungi</taxon>
        <taxon>Dikarya</taxon>
        <taxon>Basidiomycota</taxon>
        <taxon>Agaricomycotina</taxon>
        <taxon>Agaricomycetes</taxon>
        <taxon>Agaricomycetidae</taxon>
        <taxon>Boletales</taxon>
        <taxon>Suillineae</taxon>
        <taxon>Suillaceae</taxon>
        <taxon>Suillus</taxon>
    </lineage>
</organism>
<reference evidence="1 2" key="1">
    <citation type="submission" date="2014-04" db="EMBL/GenBank/DDBJ databases">
        <authorList>
            <consortium name="DOE Joint Genome Institute"/>
            <person name="Kuo A."/>
            <person name="Ruytinx J."/>
            <person name="Rineau F."/>
            <person name="Colpaert J."/>
            <person name="Kohler A."/>
            <person name="Nagy L.G."/>
            <person name="Floudas D."/>
            <person name="Copeland A."/>
            <person name="Barry K.W."/>
            <person name="Cichocki N."/>
            <person name="Veneault-Fourrey C."/>
            <person name="LaButti K."/>
            <person name="Lindquist E.A."/>
            <person name="Lipzen A."/>
            <person name="Lundell T."/>
            <person name="Morin E."/>
            <person name="Murat C."/>
            <person name="Sun H."/>
            <person name="Tunlid A."/>
            <person name="Henrissat B."/>
            <person name="Grigoriev I.V."/>
            <person name="Hibbett D.S."/>
            <person name="Martin F."/>
            <person name="Nordberg H.P."/>
            <person name="Cantor M.N."/>
            <person name="Hua S.X."/>
        </authorList>
    </citation>
    <scope>NUCLEOTIDE SEQUENCE [LARGE SCALE GENOMIC DNA]</scope>
    <source>
        <strain evidence="1 2">UH-Slu-Lm8-n1</strain>
    </source>
</reference>
<name>A0A0D0AV46_9AGAM</name>
<evidence type="ECO:0000313" key="1">
    <source>
        <dbReference type="EMBL" id="KIK38272.1"/>
    </source>
</evidence>
<protein>
    <submittedName>
        <fullName evidence="1">Unplaced genomic scaffold CY34scaffold_271, whole genome shotgun sequence</fullName>
    </submittedName>
</protein>
<dbReference type="InParanoid" id="A0A0D0AV46"/>